<organism evidence="3 4">
    <name type="scientific">Magnaporthiopsis poae (strain ATCC 64411 / 73-15)</name>
    <name type="common">Kentucky bluegrass fungus</name>
    <name type="synonym">Magnaporthe poae</name>
    <dbReference type="NCBI Taxonomy" id="644358"/>
    <lineage>
        <taxon>Eukaryota</taxon>
        <taxon>Fungi</taxon>
        <taxon>Dikarya</taxon>
        <taxon>Ascomycota</taxon>
        <taxon>Pezizomycotina</taxon>
        <taxon>Sordariomycetes</taxon>
        <taxon>Sordariomycetidae</taxon>
        <taxon>Magnaporthales</taxon>
        <taxon>Magnaporthaceae</taxon>
        <taxon>Magnaporthiopsis</taxon>
    </lineage>
</organism>
<reference evidence="2" key="3">
    <citation type="submission" date="2011-03" db="EMBL/GenBank/DDBJ databases">
        <title>Annotation of Magnaporthe poae ATCC 64411.</title>
        <authorList>
            <person name="Ma L.-J."/>
            <person name="Dead R."/>
            <person name="Young S.K."/>
            <person name="Zeng Q."/>
            <person name="Gargeya S."/>
            <person name="Fitzgerald M."/>
            <person name="Haas B."/>
            <person name="Abouelleil A."/>
            <person name="Alvarado L."/>
            <person name="Arachchi H.M."/>
            <person name="Berlin A."/>
            <person name="Brown A."/>
            <person name="Chapman S.B."/>
            <person name="Chen Z."/>
            <person name="Dunbar C."/>
            <person name="Freedman E."/>
            <person name="Gearin G."/>
            <person name="Gellesch M."/>
            <person name="Goldberg J."/>
            <person name="Griggs A."/>
            <person name="Gujja S."/>
            <person name="Heiman D."/>
            <person name="Howarth C."/>
            <person name="Larson L."/>
            <person name="Lui A."/>
            <person name="MacDonald P.J.P."/>
            <person name="Mehta T."/>
            <person name="Montmayeur A."/>
            <person name="Murphy C."/>
            <person name="Neiman D."/>
            <person name="Pearson M."/>
            <person name="Priest M."/>
            <person name="Roberts A."/>
            <person name="Saif S."/>
            <person name="Shea T."/>
            <person name="Shenoy N."/>
            <person name="Sisk P."/>
            <person name="Stolte C."/>
            <person name="Sykes S."/>
            <person name="Yandava C."/>
            <person name="Wortman J."/>
            <person name="Nusbaum C."/>
            <person name="Birren B."/>
        </authorList>
    </citation>
    <scope>NUCLEOTIDE SEQUENCE</scope>
    <source>
        <strain evidence="2">ATCC 64411</strain>
    </source>
</reference>
<dbReference type="Proteomes" id="UP000011715">
    <property type="component" value="Unassembled WGS sequence"/>
</dbReference>
<feature type="compositionally biased region" description="Basic and acidic residues" evidence="1">
    <location>
        <begin position="256"/>
        <end position="271"/>
    </location>
</feature>
<reference evidence="3" key="5">
    <citation type="submission" date="2015-06" db="UniProtKB">
        <authorList>
            <consortium name="EnsemblFungi"/>
        </authorList>
    </citation>
    <scope>IDENTIFICATION</scope>
    <source>
        <strain evidence="3">ATCC 64411</strain>
    </source>
</reference>
<feature type="compositionally biased region" description="Basic residues" evidence="1">
    <location>
        <begin position="356"/>
        <end position="368"/>
    </location>
</feature>
<sequence>MPGKNNTYKLMPRTATKTRTYLQICQLIPTLAAKSLAAEVLTGDGSQLAKTKKLEHERPQQGDGDGGEDGDASGGKVWVLLCKCDDDLCCLFGHIVQFGPSLLYHLSALLEEPLEAGKDGAGDIHDLALRGLHVLGGSSIFGRRDFGLLPRRRAGILGGRCYRGRRAWFFEHLHFAGAGGFEAFGFEDDGSQVCTRSTECARYIKGAVTAGCGRLWEPRINQDQEVMSWEEFEVKEGGCLPGHKPAFGGPPAWQTRPKESEAAEPEASTRRWLNSDKQSRPYRLLAPLFDKQIIRGGSLARLKQEDSCRRGLFVESRVDVLSQDWAHPRVWKRHLYFWKSPRGPSRNEVMALSPKRASRRPSRNIRRSHPAETSLPPAAPYRTDVNVAQGLLEAACNLCKVPFKGAKELQAEIEQISRLHDRERYEPVMADEIAAIESATVSGAATGIATNLVQMLQWTHCRLARARTQSPIFEVSSILAKYVHREEETARPGWGHQSRFLK</sequence>
<reference evidence="3" key="4">
    <citation type="journal article" date="2015" name="G3 (Bethesda)">
        <title>Genome sequences of three phytopathogenic species of the Magnaporthaceae family of fungi.</title>
        <authorList>
            <person name="Okagaki L.H."/>
            <person name="Nunes C.C."/>
            <person name="Sailsbery J."/>
            <person name="Clay B."/>
            <person name="Brown D."/>
            <person name="John T."/>
            <person name="Oh Y."/>
            <person name="Young N."/>
            <person name="Fitzgerald M."/>
            <person name="Haas B.J."/>
            <person name="Zeng Q."/>
            <person name="Young S."/>
            <person name="Adiconis X."/>
            <person name="Fan L."/>
            <person name="Levin J.Z."/>
            <person name="Mitchell T.K."/>
            <person name="Okubara P.A."/>
            <person name="Farman M.L."/>
            <person name="Kohn L.M."/>
            <person name="Birren B."/>
            <person name="Ma L.-J."/>
            <person name="Dean R.A."/>
        </authorList>
    </citation>
    <scope>NUCLEOTIDE SEQUENCE</scope>
    <source>
        <strain evidence="3">ATCC 64411 / 73-15</strain>
    </source>
</reference>
<evidence type="ECO:0000256" key="1">
    <source>
        <dbReference type="SAM" id="MobiDB-lite"/>
    </source>
</evidence>
<gene>
    <name evidence="2" type="ORF">MAPG_10484</name>
</gene>
<dbReference type="AlphaFoldDB" id="A0A0C4ECQ2"/>
<name>A0A0C4ECQ2_MAGP6</name>
<dbReference type="VEuPathDB" id="FungiDB:MAPG_10484"/>
<reference evidence="4" key="1">
    <citation type="submission" date="2010-05" db="EMBL/GenBank/DDBJ databases">
        <title>The genome sequence of Magnaporthe poae strain ATCC 64411.</title>
        <authorList>
            <person name="Ma L.-J."/>
            <person name="Dead R."/>
            <person name="Young S."/>
            <person name="Zeng Q."/>
            <person name="Koehrsen M."/>
            <person name="Alvarado L."/>
            <person name="Berlin A."/>
            <person name="Chapman S.B."/>
            <person name="Chen Z."/>
            <person name="Freedman E."/>
            <person name="Gellesch M."/>
            <person name="Goldberg J."/>
            <person name="Griggs A."/>
            <person name="Gujja S."/>
            <person name="Heilman E.R."/>
            <person name="Heiman D."/>
            <person name="Hepburn T."/>
            <person name="Howarth C."/>
            <person name="Jen D."/>
            <person name="Larson L."/>
            <person name="Mehta T."/>
            <person name="Neiman D."/>
            <person name="Pearson M."/>
            <person name="Roberts A."/>
            <person name="Saif S."/>
            <person name="Shea T."/>
            <person name="Shenoy N."/>
            <person name="Sisk P."/>
            <person name="Stolte C."/>
            <person name="Sykes S."/>
            <person name="Walk T."/>
            <person name="White J."/>
            <person name="Yandava C."/>
            <person name="Haas B."/>
            <person name="Nusbaum C."/>
            <person name="Birren B."/>
        </authorList>
    </citation>
    <scope>NUCLEOTIDE SEQUENCE [LARGE SCALE GENOMIC DNA]</scope>
    <source>
        <strain evidence="4">ATCC 64411 / 73-15</strain>
    </source>
</reference>
<dbReference type="EMBL" id="GL876975">
    <property type="protein sequence ID" value="KLU90632.1"/>
    <property type="molecule type" value="Genomic_DNA"/>
</dbReference>
<keyword evidence="4" id="KW-1185">Reference proteome</keyword>
<protein>
    <submittedName>
        <fullName evidence="2 3">Uncharacterized protein</fullName>
    </submittedName>
</protein>
<feature type="region of interest" description="Disordered" evidence="1">
    <location>
        <begin position="248"/>
        <end position="271"/>
    </location>
</feature>
<feature type="region of interest" description="Disordered" evidence="1">
    <location>
        <begin position="48"/>
        <end position="70"/>
    </location>
</feature>
<evidence type="ECO:0000313" key="2">
    <source>
        <dbReference type="EMBL" id="KLU90632.1"/>
    </source>
</evidence>
<evidence type="ECO:0000313" key="4">
    <source>
        <dbReference type="Proteomes" id="UP000011715"/>
    </source>
</evidence>
<accession>A0A0C4ECQ2</accession>
<feature type="region of interest" description="Disordered" evidence="1">
    <location>
        <begin position="345"/>
        <end position="378"/>
    </location>
</feature>
<proteinExistence type="predicted"/>
<reference evidence="2" key="2">
    <citation type="submission" date="2010-05" db="EMBL/GenBank/DDBJ databases">
        <title>The Genome Sequence of Magnaporthe poae strain ATCC 64411.</title>
        <authorList>
            <consortium name="The Broad Institute Genome Sequencing Platform"/>
            <consortium name="Broad Institute Genome Sequencing Center for Infectious Disease"/>
            <person name="Ma L.-J."/>
            <person name="Dead R."/>
            <person name="Young S."/>
            <person name="Zeng Q."/>
            <person name="Koehrsen M."/>
            <person name="Alvarado L."/>
            <person name="Berlin A."/>
            <person name="Chapman S.B."/>
            <person name="Chen Z."/>
            <person name="Freedman E."/>
            <person name="Gellesch M."/>
            <person name="Goldberg J."/>
            <person name="Griggs A."/>
            <person name="Gujja S."/>
            <person name="Heilman E.R."/>
            <person name="Heiman D."/>
            <person name="Hepburn T."/>
            <person name="Howarth C."/>
            <person name="Jen D."/>
            <person name="Larson L."/>
            <person name="Mehta T."/>
            <person name="Neiman D."/>
            <person name="Pearson M."/>
            <person name="Roberts A."/>
            <person name="Saif S."/>
            <person name="Shea T."/>
            <person name="Shenoy N."/>
            <person name="Sisk P."/>
            <person name="Stolte C."/>
            <person name="Sykes S."/>
            <person name="Walk T."/>
            <person name="White J."/>
            <person name="Yandava C."/>
            <person name="Haas B."/>
            <person name="Nusbaum C."/>
            <person name="Birren B."/>
        </authorList>
    </citation>
    <scope>NUCLEOTIDE SEQUENCE</scope>
    <source>
        <strain evidence="2">ATCC 64411</strain>
    </source>
</reference>
<dbReference type="EnsemblFungi" id="MAPG_10484T0">
    <property type="protein sequence ID" value="MAPG_10484T0"/>
    <property type="gene ID" value="MAPG_10484"/>
</dbReference>
<evidence type="ECO:0000313" key="3">
    <source>
        <dbReference type="EnsemblFungi" id="MAPG_10484T0"/>
    </source>
</evidence>
<dbReference type="EMBL" id="ADBL01002344">
    <property type="status" value="NOT_ANNOTATED_CDS"/>
    <property type="molecule type" value="Genomic_DNA"/>
</dbReference>